<keyword evidence="6" id="KW-1185">Reference proteome</keyword>
<protein>
    <recommendedName>
        <fullName evidence="4">Glycosyltransferase</fullName>
        <ecNumber evidence="4">2.4.1.-</ecNumber>
    </recommendedName>
</protein>
<proteinExistence type="inferred from homology"/>
<evidence type="ECO:0000256" key="2">
    <source>
        <dbReference type="ARBA" id="ARBA00022679"/>
    </source>
</evidence>
<gene>
    <name evidence="5" type="ORF">C2S53_009611</name>
</gene>
<keyword evidence="3" id="KW-0328">Glycosyltransferase</keyword>
<dbReference type="EC" id="2.4.1.-" evidence="4"/>
<dbReference type="Gene3D" id="3.40.50.2000">
    <property type="entry name" value="Glycogen Phosphorylase B"/>
    <property type="match status" value="2"/>
</dbReference>
<dbReference type="CDD" id="cd03784">
    <property type="entry name" value="GT1_Gtf-like"/>
    <property type="match status" value="1"/>
</dbReference>
<dbReference type="InterPro" id="IPR002213">
    <property type="entry name" value="UDP_glucos_trans"/>
</dbReference>
<dbReference type="EMBL" id="SDAM02000018">
    <property type="protein sequence ID" value="KAH6837351.1"/>
    <property type="molecule type" value="Genomic_DNA"/>
</dbReference>
<dbReference type="GO" id="GO:0035251">
    <property type="term" value="F:UDP-glucosyltransferase activity"/>
    <property type="evidence" value="ECO:0007669"/>
    <property type="project" value="InterPro"/>
</dbReference>
<accession>A0AAD4JPS2</accession>
<evidence type="ECO:0000256" key="4">
    <source>
        <dbReference type="RuleBase" id="RU362057"/>
    </source>
</evidence>
<keyword evidence="2 3" id="KW-0808">Transferase</keyword>
<dbReference type="InterPro" id="IPR035595">
    <property type="entry name" value="UDP_glycos_trans_CS"/>
</dbReference>
<dbReference type="SUPFAM" id="SSF53756">
    <property type="entry name" value="UDP-Glycosyltransferase/glycogen phosphorylase"/>
    <property type="match status" value="1"/>
</dbReference>
<evidence type="ECO:0000256" key="3">
    <source>
        <dbReference type="RuleBase" id="RU003718"/>
    </source>
</evidence>
<dbReference type="PANTHER" id="PTHR48048:SF45">
    <property type="entry name" value="GLYCOSYLTRANSFERASE"/>
    <property type="match status" value="1"/>
</dbReference>
<comment type="similarity">
    <text evidence="1 3">Belongs to the UDP-glycosyltransferase family.</text>
</comment>
<dbReference type="PROSITE" id="PS00375">
    <property type="entry name" value="UDPGT"/>
    <property type="match status" value="1"/>
</dbReference>
<dbReference type="AlphaFoldDB" id="A0AAD4JPS2"/>
<evidence type="ECO:0000256" key="1">
    <source>
        <dbReference type="ARBA" id="ARBA00009995"/>
    </source>
</evidence>
<comment type="caution">
    <text evidence="5">The sequence shown here is derived from an EMBL/GenBank/DDBJ whole genome shotgun (WGS) entry which is preliminary data.</text>
</comment>
<dbReference type="Proteomes" id="UP001190926">
    <property type="component" value="Unassembled WGS sequence"/>
</dbReference>
<sequence>MKRAELVFLPSPGLSHLVSTVETAKLLLDRDRDREDRLAITVLIMKLPNDASVDSFTQKITYSPRLRLLNLPGLNEDDPNAAPHLGIPHAFIEKQTPYVRETISDLIKGSSSSQIAGLVLDVFCTKFIEIARELGLPSYIFLTASVTGLGVPQPLAEMRFQRNQQLTELRNSDVELSVVSYTTPIPAKILPAEFTRGGPAADDFLNCFKRIWETNGIVANTFYDLESYAIESLMSAGKSPKIYPVGPILNQSSQSFGGDDDVKKWLDHQPENSVVFLCFGTLGRLDDAQVREFALALENSGFRFLWSLRKPAAKGARFVSEYENFQQVLPEGFLERTEGIGKVIGWAPQMAALSHPAVGGFVSHCGWNSTLESVWFGVPIATFPLYAEQQLNAFQLVKELGMAEMIRLDYKIEFGGEAPPEIVGWEEIAAAIKRLMAAEGVRQKVKEMQKKARAALLEGGSSYNALNLFIEDVITSIA</sequence>
<name>A0AAD4JPS2_PERFH</name>
<organism evidence="5 6">
    <name type="scientific">Perilla frutescens var. hirtella</name>
    <name type="common">Perilla citriodora</name>
    <name type="synonym">Perilla setoyensis</name>
    <dbReference type="NCBI Taxonomy" id="608512"/>
    <lineage>
        <taxon>Eukaryota</taxon>
        <taxon>Viridiplantae</taxon>
        <taxon>Streptophyta</taxon>
        <taxon>Embryophyta</taxon>
        <taxon>Tracheophyta</taxon>
        <taxon>Spermatophyta</taxon>
        <taxon>Magnoliopsida</taxon>
        <taxon>eudicotyledons</taxon>
        <taxon>Gunneridae</taxon>
        <taxon>Pentapetalae</taxon>
        <taxon>asterids</taxon>
        <taxon>lamiids</taxon>
        <taxon>Lamiales</taxon>
        <taxon>Lamiaceae</taxon>
        <taxon>Nepetoideae</taxon>
        <taxon>Elsholtzieae</taxon>
        <taxon>Perilla</taxon>
    </lineage>
</organism>
<dbReference type="InterPro" id="IPR050481">
    <property type="entry name" value="UDP-glycosyltransf_plant"/>
</dbReference>
<dbReference type="Pfam" id="PF00201">
    <property type="entry name" value="UDPGT"/>
    <property type="match status" value="1"/>
</dbReference>
<dbReference type="FunFam" id="3.40.50.2000:FF:000056">
    <property type="entry name" value="Glycosyltransferase"/>
    <property type="match status" value="1"/>
</dbReference>
<reference evidence="5 6" key="1">
    <citation type="journal article" date="2021" name="Nat. Commun.">
        <title>Incipient diploidization of the medicinal plant Perilla within 10,000 years.</title>
        <authorList>
            <person name="Zhang Y."/>
            <person name="Shen Q."/>
            <person name="Leng L."/>
            <person name="Zhang D."/>
            <person name="Chen S."/>
            <person name="Shi Y."/>
            <person name="Ning Z."/>
            <person name="Chen S."/>
        </authorList>
    </citation>
    <scope>NUCLEOTIDE SEQUENCE [LARGE SCALE GENOMIC DNA]</scope>
    <source>
        <strain evidence="6">cv. PC099</strain>
    </source>
</reference>
<dbReference type="PANTHER" id="PTHR48048">
    <property type="entry name" value="GLYCOSYLTRANSFERASE"/>
    <property type="match status" value="1"/>
</dbReference>
<evidence type="ECO:0000313" key="5">
    <source>
        <dbReference type="EMBL" id="KAH6837351.1"/>
    </source>
</evidence>
<evidence type="ECO:0000313" key="6">
    <source>
        <dbReference type="Proteomes" id="UP001190926"/>
    </source>
</evidence>